<dbReference type="Proteomes" id="UP000095395">
    <property type="component" value="Unassembled WGS sequence"/>
</dbReference>
<keyword evidence="4 9" id="KW-0812">Transmembrane</keyword>
<accession>A0A174AKH3</accession>
<feature type="transmembrane region" description="Helical" evidence="9">
    <location>
        <begin position="35"/>
        <end position="52"/>
    </location>
</feature>
<comment type="caution">
    <text evidence="9">Lacks conserved residue(s) required for the propagation of feature annotation.</text>
</comment>
<protein>
    <recommendedName>
        <fullName evidence="9">Lipoprotein signal peptidase</fullName>
        <ecNumber evidence="9">3.4.23.36</ecNumber>
    </recommendedName>
    <alternativeName>
        <fullName evidence="9">Prolipoprotein signal peptidase</fullName>
    </alternativeName>
    <alternativeName>
        <fullName evidence="9">Signal peptidase II</fullName>
        <shortName evidence="9">SPase II</shortName>
    </alternativeName>
</protein>
<keyword evidence="5 9" id="KW-0064">Aspartyl protease</keyword>
<dbReference type="GO" id="GO:0005886">
    <property type="term" value="C:plasma membrane"/>
    <property type="evidence" value="ECO:0007669"/>
    <property type="project" value="UniProtKB-SubCell"/>
</dbReference>
<keyword evidence="7 9" id="KW-1133">Transmembrane helix</keyword>
<evidence type="ECO:0000256" key="10">
    <source>
        <dbReference type="RuleBase" id="RU004181"/>
    </source>
</evidence>
<keyword evidence="2 9" id="KW-1003">Cell membrane</keyword>
<evidence type="ECO:0000256" key="3">
    <source>
        <dbReference type="ARBA" id="ARBA00022670"/>
    </source>
</evidence>
<comment type="similarity">
    <text evidence="1 9 10">Belongs to the peptidase A8 family.</text>
</comment>
<evidence type="ECO:0000313" key="12">
    <source>
        <dbReference type="Proteomes" id="UP000095395"/>
    </source>
</evidence>
<dbReference type="InterPro" id="IPR001872">
    <property type="entry name" value="Peptidase_A8"/>
</dbReference>
<gene>
    <name evidence="9" type="primary">lspA</name>
    <name evidence="11" type="ORF">ERS852392_01615</name>
</gene>
<proteinExistence type="inferred from homology"/>
<comment type="pathway">
    <text evidence="9">Protein modification; lipoprotein biosynthesis (signal peptide cleavage).</text>
</comment>
<sequence length="184" mass="20913">MRNLKGFLFFCIKTFLLNKICATMSAGERKKGACGMIYFAITAAVFTLDFFLKKYIDKKYARKVKNPRLGGIICIEKFYNKGATLNLLAKHPKAMTVIHSVIMVFVAVIYYFAMRMTGKELKKTGLAMLAGGGLSNLYDRYTKHHVVDYVRFQTGPKWFRRIIFNVSDFFIFIGAVLAVIGSEV</sequence>
<evidence type="ECO:0000256" key="6">
    <source>
        <dbReference type="ARBA" id="ARBA00022801"/>
    </source>
</evidence>
<evidence type="ECO:0000256" key="7">
    <source>
        <dbReference type="ARBA" id="ARBA00022989"/>
    </source>
</evidence>
<evidence type="ECO:0000256" key="5">
    <source>
        <dbReference type="ARBA" id="ARBA00022750"/>
    </source>
</evidence>
<reference evidence="11 12" key="1">
    <citation type="submission" date="2015-09" db="EMBL/GenBank/DDBJ databases">
        <authorList>
            <consortium name="Pathogen Informatics"/>
        </authorList>
    </citation>
    <scope>NUCLEOTIDE SEQUENCE [LARGE SCALE GENOMIC DNA]</scope>
    <source>
        <strain evidence="11 12">2789STDY5608835</strain>
    </source>
</reference>
<dbReference type="PRINTS" id="PR00781">
    <property type="entry name" value="LIPOSIGPTASE"/>
</dbReference>
<dbReference type="EMBL" id="CYYR01000009">
    <property type="protein sequence ID" value="CUN88733.1"/>
    <property type="molecule type" value="Genomic_DNA"/>
</dbReference>
<name>A0A174AKH3_9FIRM</name>
<comment type="subcellular location">
    <subcellularLocation>
        <location evidence="9">Cell membrane</location>
        <topology evidence="9">Multi-pass membrane protein</topology>
    </subcellularLocation>
</comment>
<evidence type="ECO:0000256" key="1">
    <source>
        <dbReference type="ARBA" id="ARBA00006139"/>
    </source>
</evidence>
<organism evidence="11 12">
    <name type="scientific">Roseburia inulinivorans</name>
    <dbReference type="NCBI Taxonomy" id="360807"/>
    <lineage>
        <taxon>Bacteria</taxon>
        <taxon>Bacillati</taxon>
        <taxon>Bacillota</taxon>
        <taxon>Clostridia</taxon>
        <taxon>Lachnospirales</taxon>
        <taxon>Lachnospiraceae</taxon>
        <taxon>Roseburia</taxon>
    </lineage>
</organism>
<dbReference type="EC" id="3.4.23.36" evidence="9"/>
<dbReference type="Pfam" id="PF01252">
    <property type="entry name" value="Peptidase_A8"/>
    <property type="match status" value="1"/>
</dbReference>
<comment type="catalytic activity">
    <reaction evidence="9">
        <text>Release of signal peptides from bacterial membrane prolipoproteins. Hydrolyzes -Xaa-Yaa-Zaa-|-(S,diacylglyceryl)Cys-, in which Xaa is hydrophobic (preferably Leu), and Yaa (Ala or Ser) and Zaa (Gly or Ala) have small, neutral side chains.</text>
        <dbReference type="EC" id="3.4.23.36"/>
    </reaction>
</comment>
<dbReference type="PANTHER" id="PTHR33695:SF1">
    <property type="entry name" value="LIPOPROTEIN SIGNAL PEPTIDASE"/>
    <property type="match status" value="1"/>
</dbReference>
<evidence type="ECO:0000313" key="11">
    <source>
        <dbReference type="EMBL" id="CUN88733.1"/>
    </source>
</evidence>
<keyword evidence="3 9" id="KW-0645">Protease</keyword>
<keyword evidence="11" id="KW-0449">Lipoprotein</keyword>
<dbReference type="GO" id="GO:0004190">
    <property type="term" value="F:aspartic-type endopeptidase activity"/>
    <property type="evidence" value="ECO:0007669"/>
    <property type="project" value="UniProtKB-UniRule"/>
</dbReference>
<feature type="transmembrane region" description="Helical" evidence="9">
    <location>
        <begin position="162"/>
        <end position="181"/>
    </location>
</feature>
<dbReference type="AlphaFoldDB" id="A0A174AKH3"/>
<feature type="active site" evidence="9">
    <location>
        <position position="148"/>
    </location>
</feature>
<evidence type="ECO:0000256" key="8">
    <source>
        <dbReference type="ARBA" id="ARBA00023136"/>
    </source>
</evidence>
<evidence type="ECO:0000256" key="4">
    <source>
        <dbReference type="ARBA" id="ARBA00022692"/>
    </source>
</evidence>
<dbReference type="GO" id="GO:0006508">
    <property type="term" value="P:proteolysis"/>
    <property type="evidence" value="ECO:0007669"/>
    <property type="project" value="UniProtKB-KW"/>
</dbReference>
<feature type="transmembrane region" description="Helical" evidence="9">
    <location>
        <begin position="94"/>
        <end position="113"/>
    </location>
</feature>
<comment type="function">
    <text evidence="9">This protein specifically catalyzes the removal of signal peptides from prolipoproteins.</text>
</comment>
<dbReference type="HAMAP" id="MF_00161">
    <property type="entry name" value="LspA"/>
    <property type="match status" value="1"/>
</dbReference>
<feature type="active site" evidence="9">
    <location>
        <position position="168"/>
    </location>
</feature>
<keyword evidence="6 9" id="KW-0378">Hydrolase</keyword>
<evidence type="ECO:0000256" key="2">
    <source>
        <dbReference type="ARBA" id="ARBA00022475"/>
    </source>
</evidence>
<keyword evidence="8 9" id="KW-0472">Membrane</keyword>
<dbReference type="PANTHER" id="PTHR33695">
    <property type="entry name" value="LIPOPROTEIN SIGNAL PEPTIDASE"/>
    <property type="match status" value="1"/>
</dbReference>
<evidence type="ECO:0000256" key="9">
    <source>
        <dbReference type="HAMAP-Rule" id="MF_00161"/>
    </source>
</evidence>